<dbReference type="EMBL" id="PUJX01000036">
    <property type="protein sequence ID" value="TDB45099.1"/>
    <property type="molecule type" value="Genomic_DNA"/>
</dbReference>
<evidence type="ECO:0000313" key="4">
    <source>
        <dbReference type="Proteomes" id="UP000295550"/>
    </source>
</evidence>
<keyword evidence="1" id="KW-0378">Hydrolase</keyword>
<dbReference type="RefSeq" id="WP_132348202.1">
    <property type="nucleotide sequence ID" value="NZ_CAWOLF010000036.1"/>
</dbReference>
<protein>
    <recommendedName>
        <fullName evidence="2">CBM-cenC domain-containing protein</fullName>
    </recommendedName>
</protein>
<evidence type="ECO:0000259" key="2">
    <source>
        <dbReference type="Pfam" id="PF02018"/>
    </source>
</evidence>
<sequence>MNIKEILDNNIDYSGQKHSNKELVNGSFNEGYKGWIIPAPETVKILSENGINFLRIQSGSVSGYIMQIIEGLEPNTKYKLTGKARVSTPQYLEDYFPAIFGLQNDTFNHNTFVVDSTDFITGSVTLSTDTEGYLRVFLAKTEMGIHTPPAEVTADFTGFICEKA</sequence>
<dbReference type="InterPro" id="IPR003305">
    <property type="entry name" value="CenC_carb-bd"/>
</dbReference>
<evidence type="ECO:0000313" key="3">
    <source>
        <dbReference type="EMBL" id="TDB45099.1"/>
    </source>
</evidence>
<gene>
    <name evidence="3" type="ORF">C5468_22245</name>
</gene>
<accession>A0A4R4IXQ6</accession>
<dbReference type="Pfam" id="PF02018">
    <property type="entry name" value="CBM_4_9"/>
    <property type="match status" value="1"/>
</dbReference>
<feature type="domain" description="CBM-cenC" evidence="2">
    <location>
        <begin position="23"/>
        <end position="138"/>
    </location>
</feature>
<dbReference type="Gene3D" id="2.60.120.260">
    <property type="entry name" value="Galactose-binding domain-like"/>
    <property type="match status" value="1"/>
</dbReference>
<reference evidence="3 4" key="1">
    <citation type="journal article" date="2019" name="Int. J. Syst. Evol. Microbiol.">
        <title>Photorhabdus khanii subsp. guanajuatensis subsp. nov., isolated from Heterorhabditis atacamensis, and Photorhabdus luminescens subsp. mexicana subsp. nov., isolated from Heterorhabditis mexicana entomopathogenic nematodes.</title>
        <authorList>
            <person name="Machado R.A.R."/>
            <person name="Bruno P."/>
            <person name="Arce C.C.M."/>
            <person name="Liechti N."/>
            <person name="Kohler A."/>
            <person name="Bernal J."/>
            <person name="Bruggmann R."/>
            <person name="Turlings T.C.J."/>
        </authorList>
    </citation>
    <scope>NUCLEOTIDE SEQUENCE [LARGE SCALE GENOMIC DNA]</scope>
    <source>
        <strain evidence="3 4">MEX47-22</strain>
    </source>
</reference>
<organism evidence="3 4">
    <name type="scientific">Photorhabdus luminescens subsp. mexicana</name>
    <dbReference type="NCBI Taxonomy" id="2100167"/>
    <lineage>
        <taxon>Bacteria</taxon>
        <taxon>Pseudomonadati</taxon>
        <taxon>Pseudomonadota</taxon>
        <taxon>Gammaproteobacteria</taxon>
        <taxon>Enterobacterales</taxon>
        <taxon>Morganellaceae</taxon>
        <taxon>Photorhabdus</taxon>
    </lineage>
</organism>
<comment type="caution">
    <text evidence="3">The sequence shown here is derived from an EMBL/GenBank/DDBJ whole genome shotgun (WGS) entry which is preliminary data.</text>
</comment>
<dbReference type="GO" id="GO:0016798">
    <property type="term" value="F:hydrolase activity, acting on glycosyl bonds"/>
    <property type="evidence" value="ECO:0007669"/>
    <property type="project" value="InterPro"/>
</dbReference>
<dbReference type="Proteomes" id="UP000295550">
    <property type="component" value="Unassembled WGS sequence"/>
</dbReference>
<proteinExistence type="predicted"/>
<evidence type="ECO:0000256" key="1">
    <source>
        <dbReference type="ARBA" id="ARBA00022801"/>
    </source>
</evidence>
<dbReference type="AlphaFoldDB" id="A0A4R4IXQ6"/>
<name>A0A4R4IXQ6_PHOLU</name>